<dbReference type="AlphaFoldDB" id="T0HS26"/>
<dbReference type="Pfam" id="PF00571">
    <property type="entry name" value="CBS"/>
    <property type="match status" value="2"/>
</dbReference>
<keyword evidence="5" id="KW-1185">Reference proteome</keyword>
<dbReference type="Proteomes" id="UP000015524">
    <property type="component" value="Unassembled WGS sequence"/>
</dbReference>
<dbReference type="Gene3D" id="3.10.580.10">
    <property type="entry name" value="CBS-domain"/>
    <property type="match status" value="1"/>
</dbReference>
<dbReference type="CDD" id="cd04586">
    <property type="entry name" value="CBS_pair_BON_assoc"/>
    <property type="match status" value="1"/>
</dbReference>
<dbReference type="InterPro" id="IPR000644">
    <property type="entry name" value="CBS_dom"/>
</dbReference>
<evidence type="ECO:0000256" key="1">
    <source>
        <dbReference type="ARBA" id="ARBA00023122"/>
    </source>
</evidence>
<evidence type="ECO:0000313" key="4">
    <source>
        <dbReference type="EMBL" id="EQB02145.1"/>
    </source>
</evidence>
<dbReference type="PANTHER" id="PTHR43080">
    <property type="entry name" value="CBS DOMAIN-CONTAINING PROTEIN CBSX3, MITOCHONDRIAL"/>
    <property type="match status" value="1"/>
</dbReference>
<dbReference type="PANTHER" id="PTHR43080:SF2">
    <property type="entry name" value="CBS DOMAIN-CONTAINING PROTEIN"/>
    <property type="match status" value="1"/>
</dbReference>
<dbReference type="eggNOG" id="COG0517">
    <property type="taxonomic scope" value="Bacteria"/>
</dbReference>
<dbReference type="InterPro" id="IPR051257">
    <property type="entry name" value="Diverse_CBS-Domain"/>
</dbReference>
<dbReference type="PROSITE" id="PS51371">
    <property type="entry name" value="CBS"/>
    <property type="match status" value="2"/>
</dbReference>
<dbReference type="InterPro" id="IPR046342">
    <property type="entry name" value="CBS_dom_sf"/>
</dbReference>
<evidence type="ECO:0000313" key="5">
    <source>
        <dbReference type="Proteomes" id="UP000015524"/>
    </source>
</evidence>
<accession>T0HS26</accession>
<gene>
    <name evidence="4" type="ORF">L485_09025</name>
</gene>
<protein>
    <recommendedName>
        <fullName evidence="3">CBS domain-containing protein</fullName>
    </recommendedName>
</protein>
<evidence type="ECO:0000259" key="3">
    <source>
        <dbReference type="PROSITE" id="PS51371"/>
    </source>
</evidence>
<reference evidence="4 5" key="1">
    <citation type="journal article" date="2013" name="Genome Announc.">
        <title>Draft Genome Sequence of a Hexachlorocyclohexane-Degrading Bacterium, Sphingobium baderi Strain LL03T.</title>
        <authorList>
            <person name="Kaur J."/>
            <person name="Verma H."/>
            <person name="Tripathi C."/>
            <person name="Khurana J.P."/>
            <person name="Lal R."/>
        </authorList>
    </citation>
    <scope>NUCLEOTIDE SEQUENCE [LARGE SCALE GENOMIC DNA]</scope>
    <source>
        <strain evidence="4 5">LL03</strain>
    </source>
</reference>
<dbReference type="EMBL" id="ATIB01000050">
    <property type="protein sequence ID" value="EQB02145.1"/>
    <property type="molecule type" value="Genomic_DNA"/>
</dbReference>
<keyword evidence="1 2" id="KW-0129">CBS domain</keyword>
<name>T0HS26_9SPHN</name>
<dbReference type="SUPFAM" id="SSF54631">
    <property type="entry name" value="CBS-domain pair"/>
    <property type="match status" value="1"/>
</dbReference>
<dbReference type="RefSeq" id="WP_021244721.1">
    <property type="nucleotide sequence ID" value="NZ_ATIB01000050.1"/>
</dbReference>
<evidence type="ECO:0000256" key="2">
    <source>
        <dbReference type="PROSITE-ProRule" id="PRU00703"/>
    </source>
</evidence>
<dbReference type="PATRIC" id="fig|1114964.3.peg.1762"/>
<organism evidence="4 5">
    <name type="scientific">Sphingobium baderi LL03</name>
    <dbReference type="NCBI Taxonomy" id="1114964"/>
    <lineage>
        <taxon>Bacteria</taxon>
        <taxon>Pseudomonadati</taxon>
        <taxon>Pseudomonadota</taxon>
        <taxon>Alphaproteobacteria</taxon>
        <taxon>Sphingomonadales</taxon>
        <taxon>Sphingomonadaceae</taxon>
        <taxon>Sphingobium</taxon>
    </lineage>
</organism>
<proteinExistence type="predicted"/>
<feature type="domain" description="CBS" evidence="3">
    <location>
        <begin position="7"/>
        <end position="65"/>
    </location>
</feature>
<feature type="domain" description="CBS" evidence="3">
    <location>
        <begin position="87"/>
        <end position="139"/>
    </location>
</feature>
<dbReference type="SMART" id="SM00116">
    <property type="entry name" value="CBS"/>
    <property type="match status" value="2"/>
</dbReference>
<sequence length="139" mass="14753">MKASDIMTLGAATTTATTSLAAAIKCMSDHRISALPVLDEEGHLQGIVTEGDFFRQDLGPFRLDALVGLGAEERERSLASMTVAEIMSSQPITVDGGESLEEAIAIMEGRRVKRLPVTSDGKLVGLLSRADILRALIAD</sequence>
<comment type="caution">
    <text evidence="4">The sequence shown here is derived from an EMBL/GenBank/DDBJ whole genome shotgun (WGS) entry which is preliminary data.</text>
</comment>